<dbReference type="STRING" id="1124188.SAMN05444377_107116"/>
<dbReference type="Proteomes" id="UP000184147">
    <property type="component" value="Unassembled WGS sequence"/>
</dbReference>
<dbReference type="InterPro" id="IPR058060">
    <property type="entry name" value="HYC_CC_PP"/>
</dbReference>
<reference evidence="1 2" key="1">
    <citation type="submission" date="2016-11" db="EMBL/GenBank/DDBJ databases">
        <authorList>
            <person name="Jaros S."/>
            <person name="Januszkiewicz K."/>
            <person name="Wedrychowicz H."/>
        </authorList>
    </citation>
    <scope>NUCLEOTIDE SEQUENCE [LARGE SCALE GENOMIC DNA]</scope>
    <source>
        <strain evidence="1 2">DSM 25660</strain>
    </source>
</reference>
<proteinExistence type="predicted"/>
<evidence type="ECO:0000313" key="2">
    <source>
        <dbReference type="Proteomes" id="UP000184147"/>
    </source>
</evidence>
<dbReference type="Pfam" id="PF26622">
    <property type="entry name" value="DUF8199"/>
    <property type="match status" value="1"/>
</dbReference>
<dbReference type="InterPro" id="IPR058512">
    <property type="entry name" value="DUF8199"/>
</dbReference>
<dbReference type="AlphaFoldDB" id="A0A1M5B3X5"/>
<accession>A0A1M5B3X5</accession>
<evidence type="ECO:0000313" key="1">
    <source>
        <dbReference type="EMBL" id="SHF37193.1"/>
    </source>
</evidence>
<dbReference type="OrthoDB" id="795045at2"/>
<dbReference type="RefSeq" id="WP_073363120.1">
    <property type="nucleotide sequence ID" value="NZ_FQVQ01000007.1"/>
</dbReference>
<organism evidence="1 2">
    <name type="scientific">Flavobacterium fontis</name>
    <dbReference type="NCBI Taxonomy" id="1124188"/>
    <lineage>
        <taxon>Bacteria</taxon>
        <taxon>Pseudomonadati</taxon>
        <taxon>Bacteroidota</taxon>
        <taxon>Flavobacteriia</taxon>
        <taxon>Flavobacteriales</taxon>
        <taxon>Flavobacteriaceae</taxon>
        <taxon>Flavobacterium</taxon>
    </lineage>
</organism>
<protein>
    <submittedName>
        <fullName evidence="1">Uncharacterized protein</fullName>
    </submittedName>
</protein>
<sequence length="138" mass="15439">MRIRQFFISGLALLVMVAQMGVALHVHYCAGEVASVKTVFGFTELAAQMEETCCGTDATPLEKMSCCKDKKFKFKDTTEKLLVKDITPELLALEGNSAYFLASFLPKPTVHKQPILAYYCDAHGPPLYARYSQRLFYA</sequence>
<name>A0A1M5B3X5_9FLAO</name>
<dbReference type="EMBL" id="FQVQ01000007">
    <property type="protein sequence ID" value="SHF37193.1"/>
    <property type="molecule type" value="Genomic_DNA"/>
</dbReference>
<dbReference type="NCBIfam" id="NF047658">
    <property type="entry name" value="HYC_CC_PP"/>
    <property type="match status" value="1"/>
</dbReference>
<keyword evidence="2" id="KW-1185">Reference proteome</keyword>
<gene>
    <name evidence="1" type="ORF">SAMN05444377_107116</name>
</gene>